<evidence type="ECO:0000259" key="1">
    <source>
        <dbReference type="PROSITE" id="PS51184"/>
    </source>
</evidence>
<accession>A0ABU9Y5N2</accession>
<feature type="domain" description="JmjC" evidence="1">
    <location>
        <begin position="114"/>
        <end position="271"/>
    </location>
</feature>
<dbReference type="PANTHER" id="PTHR12461:SF105">
    <property type="entry name" value="HYPOXIA-INDUCIBLE FACTOR 1-ALPHA INHIBITOR"/>
    <property type="match status" value="1"/>
</dbReference>
<protein>
    <submittedName>
        <fullName evidence="2">Cupin-like domain-containing protein</fullName>
    </submittedName>
</protein>
<dbReference type="PROSITE" id="PS51184">
    <property type="entry name" value="JMJC"/>
    <property type="match status" value="1"/>
</dbReference>
<dbReference type="Gene3D" id="2.60.120.10">
    <property type="entry name" value="Jelly Rolls"/>
    <property type="match status" value="1"/>
</dbReference>
<keyword evidence="3" id="KW-1185">Reference proteome</keyword>
<dbReference type="EMBL" id="JBDIME010000014">
    <property type="protein sequence ID" value="MEN2791110.1"/>
    <property type="molecule type" value="Genomic_DNA"/>
</dbReference>
<dbReference type="SUPFAM" id="SSF51197">
    <property type="entry name" value="Clavaminate synthase-like"/>
    <property type="match status" value="1"/>
</dbReference>
<dbReference type="InterPro" id="IPR014710">
    <property type="entry name" value="RmlC-like_jellyroll"/>
</dbReference>
<sequence length="365" mass="39985">MAEALQEIDAHGLNAERFHDEILPAARPLVMRGLLTDWPAVQAGCKGTSALADYLRRHDRGLAVRVKIAPPEARGRFFYNDDLTGFNFRKETMAVSAALDILLASAIDPEPAALAIQSIQARHVLPGFDLDNVMPLLPENAAPRLWLGSAVTVAAHYDPADNIACVVAGRRRFTLFPPEQVGNLYPGPFELTIAGPIVSMVDFDAPDPVLYPKFADAMKAALVADLEPGDAIYIPCMWWHHVRSTAPVNMLVNYWWDAPNASHAPGIDALLHAMLAIKGLHEPHRAAWRALFGHYVFQDDGAPGTHLPVDRRGVQGDLTPAAAQVLRDKLRQSLGDSQAPRRLVQRARAMLSAARQRAGRLISDR</sequence>
<evidence type="ECO:0000313" key="2">
    <source>
        <dbReference type="EMBL" id="MEN2791110.1"/>
    </source>
</evidence>
<name>A0ABU9Y5N2_9SPHN</name>
<reference evidence="2 3" key="1">
    <citation type="submission" date="2024-05" db="EMBL/GenBank/DDBJ databases">
        <authorList>
            <person name="Liu Q."/>
            <person name="Xin Y.-H."/>
        </authorList>
    </citation>
    <scope>NUCLEOTIDE SEQUENCE [LARGE SCALE GENOMIC DNA]</scope>
    <source>
        <strain evidence="2 3">CGMCC 1.10181</strain>
    </source>
</reference>
<dbReference type="InterPro" id="IPR003347">
    <property type="entry name" value="JmjC_dom"/>
</dbReference>
<comment type="caution">
    <text evidence="2">The sequence shown here is derived from an EMBL/GenBank/DDBJ whole genome shotgun (WGS) entry which is preliminary data.</text>
</comment>
<proteinExistence type="predicted"/>
<dbReference type="InterPro" id="IPR041667">
    <property type="entry name" value="Cupin_8"/>
</dbReference>
<dbReference type="RefSeq" id="WP_343888903.1">
    <property type="nucleotide sequence ID" value="NZ_BAAAEH010000014.1"/>
</dbReference>
<dbReference type="SMART" id="SM00558">
    <property type="entry name" value="JmjC"/>
    <property type="match status" value="1"/>
</dbReference>
<gene>
    <name evidence="2" type="ORF">ABC974_15855</name>
</gene>
<dbReference type="Proteomes" id="UP001419910">
    <property type="component" value="Unassembled WGS sequence"/>
</dbReference>
<organism evidence="2 3">
    <name type="scientific">Sphingomonas oligophenolica</name>
    <dbReference type="NCBI Taxonomy" id="301154"/>
    <lineage>
        <taxon>Bacteria</taxon>
        <taxon>Pseudomonadati</taxon>
        <taxon>Pseudomonadota</taxon>
        <taxon>Alphaproteobacteria</taxon>
        <taxon>Sphingomonadales</taxon>
        <taxon>Sphingomonadaceae</taxon>
        <taxon>Sphingomonas</taxon>
    </lineage>
</organism>
<dbReference type="Pfam" id="PF13621">
    <property type="entry name" value="Cupin_8"/>
    <property type="match status" value="1"/>
</dbReference>
<evidence type="ECO:0000313" key="3">
    <source>
        <dbReference type="Proteomes" id="UP001419910"/>
    </source>
</evidence>
<dbReference type="PANTHER" id="PTHR12461">
    <property type="entry name" value="HYPOXIA-INDUCIBLE FACTOR 1 ALPHA INHIBITOR-RELATED"/>
    <property type="match status" value="1"/>
</dbReference>